<evidence type="ECO:0000313" key="2">
    <source>
        <dbReference type="EMBL" id="KEY64194.1"/>
    </source>
</evidence>
<dbReference type="OrthoDB" id="5153498at2759"/>
<evidence type="ECO:0000313" key="3">
    <source>
        <dbReference type="Proteomes" id="UP000028045"/>
    </source>
</evidence>
<dbReference type="Proteomes" id="UP000028045">
    <property type="component" value="Unassembled WGS sequence"/>
</dbReference>
<proteinExistence type="predicted"/>
<dbReference type="EMBL" id="KL648750">
    <property type="protein sequence ID" value="KEY64194.1"/>
    <property type="molecule type" value="Genomic_DNA"/>
</dbReference>
<keyword evidence="3" id="KW-1185">Reference proteome</keyword>
<name>A0A084AFW5_STACB</name>
<protein>
    <submittedName>
        <fullName evidence="2">Uncharacterized protein</fullName>
    </submittedName>
</protein>
<dbReference type="HOGENOM" id="CLU_091421_1_0_1"/>
<keyword evidence="1" id="KW-0732">Signal</keyword>
<sequence>MRSLSVFLGLIASASAIDLYLGWTSGSNYILCQRWSPDRCCSTSQSGSPFTSIDFREIPTNWDVSVRVHRGSQCGAVVESQASNGRTNIRIRGGNYGGAGYGFLSRRSENDENVDAETVRPSAVVFADGPRYNLTELDDASFAEMLVSTCLQKFNLYFVLCRLLPPFLYLPLNYIVFANDVFVTSSIEIAASGAESSEVPPVFNAVRIE</sequence>
<accession>A0A084AFW5</accession>
<evidence type="ECO:0000256" key="1">
    <source>
        <dbReference type="SAM" id="SignalP"/>
    </source>
</evidence>
<feature type="signal peptide" evidence="1">
    <location>
        <begin position="1"/>
        <end position="16"/>
    </location>
</feature>
<reference evidence="2 3" key="1">
    <citation type="journal article" date="2014" name="BMC Genomics">
        <title>Comparative genome sequencing reveals chemotype-specific gene clusters in the toxigenic black mold Stachybotrys.</title>
        <authorList>
            <person name="Semeiks J."/>
            <person name="Borek D."/>
            <person name="Otwinowski Z."/>
            <person name="Grishin N.V."/>
        </authorList>
    </citation>
    <scope>NUCLEOTIDE SEQUENCE [LARGE SCALE GENOMIC DNA]</scope>
    <source>
        <strain evidence="3">CBS 109288 / IBT 7711</strain>
    </source>
</reference>
<organism evidence="2 3">
    <name type="scientific">Stachybotrys chartarum (strain CBS 109288 / IBT 7711)</name>
    <name type="common">Toxic black mold</name>
    <name type="synonym">Stilbospora chartarum</name>
    <dbReference type="NCBI Taxonomy" id="1280523"/>
    <lineage>
        <taxon>Eukaryota</taxon>
        <taxon>Fungi</taxon>
        <taxon>Dikarya</taxon>
        <taxon>Ascomycota</taxon>
        <taxon>Pezizomycotina</taxon>
        <taxon>Sordariomycetes</taxon>
        <taxon>Hypocreomycetidae</taxon>
        <taxon>Hypocreales</taxon>
        <taxon>Stachybotryaceae</taxon>
        <taxon>Stachybotrys</taxon>
    </lineage>
</organism>
<dbReference type="AlphaFoldDB" id="A0A084AFW5"/>
<feature type="chain" id="PRO_5001770851" evidence="1">
    <location>
        <begin position="17"/>
        <end position="209"/>
    </location>
</feature>
<gene>
    <name evidence="2" type="ORF">S7711_03484</name>
</gene>